<dbReference type="PANTHER" id="PTHR11764:SF45">
    <property type="entry name" value="TERPENE CYCLASE_MUTASE FAMILY MEMBER"/>
    <property type="match status" value="1"/>
</dbReference>
<organism evidence="7 8">
    <name type="scientific">Panicum hallii var. hallii</name>
    <dbReference type="NCBI Taxonomy" id="1504633"/>
    <lineage>
        <taxon>Eukaryota</taxon>
        <taxon>Viridiplantae</taxon>
        <taxon>Streptophyta</taxon>
        <taxon>Embryophyta</taxon>
        <taxon>Tracheophyta</taxon>
        <taxon>Spermatophyta</taxon>
        <taxon>Magnoliopsida</taxon>
        <taxon>Liliopsida</taxon>
        <taxon>Poales</taxon>
        <taxon>Poaceae</taxon>
        <taxon>PACMAD clade</taxon>
        <taxon>Panicoideae</taxon>
        <taxon>Panicodae</taxon>
        <taxon>Paniceae</taxon>
        <taxon>Panicinae</taxon>
        <taxon>Panicum</taxon>
        <taxon>Panicum sect. Panicum</taxon>
    </lineage>
</organism>
<dbReference type="EC" id="5.4.99.-" evidence="3"/>
<evidence type="ECO:0000256" key="1">
    <source>
        <dbReference type="ARBA" id="ARBA00009755"/>
    </source>
</evidence>
<comment type="similarity">
    <text evidence="1 3">Belongs to the terpene cyclase/mutase family.</text>
</comment>
<dbReference type="Pfam" id="PF13249">
    <property type="entry name" value="SQHop_cyclase_N"/>
    <property type="match status" value="1"/>
</dbReference>
<dbReference type="SUPFAM" id="SSF48239">
    <property type="entry name" value="Terpenoid cyclases/Protein prenyltransferases"/>
    <property type="match status" value="2"/>
</dbReference>
<protein>
    <recommendedName>
        <fullName evidence="3">Terpene cyclase/mutase family member</fullName>
        <ecNumber evidence="3">5.4.99.-</ecNumber>
    </recommendedName>
</protein>
<accession>A0A2T7CPR4</accession>
<dbReference type="Gene3D" id="1.50.10.20">
    <property type="match status" value="2"/>
</dbReference>
<reference evidence="7 8" key="1">
    <citation type="submission" date="2018-04" db="EMBL/GenBank/DDBJ databases">
        <title>WGS assembly of Panicum hallii var. hallii HAL2.</title>
        <authorList>
            <person name="Lovell J."/>
            <person name="Jenkins J."/>
            <person name="Lowry D."/>
            <person name="Mamidi S."/>
            <person name="Sreedasyam A."/>
            <person name="Weng X."/>
            <person name="Barry K."/>
            <person name="Bonette J."/>
            <person name="Campitelli B."/>
            <person name="Daum C."/>
            <person name="Gordon S."/>
            <person name="Gould B."/>
            <person name="Lipzen A."/>
            <person name="MacQueen A."/>
            <person name="Palacio-Mejia J."/>
            <person name="Plott C."/>
            <person name="Shakirov E."/>
            <person name="Shu S."/>
            <person name="Yoshinaga Y."/>
            <person name="Zane M."/>
            <person name="Rokhsar D."/>
            <person name="Grimwood J."/>
            <person name="Schmutz J."/>
            <person name="Juenger T."/>
        </authorList>
    </citation>
    <scope>NUCLEOTIDE SEQUENCE [LARGE SCALE GENOMIC DNA]</scope>
    <source>
        <strain evidence="8">cv. HAL2</strain>
    </source>
</reference>
<dbReference type="Proteomes" id="UP000244336">
    <property type="component" value="Chromosome 8"/>
</dbReference>
<keyword evidence="4" id="KW-1133">Transmembrane helix</keyword>
<dbReference type="Pfam" id="PF13243">
    <property type="entry name" value="SQHop_cyclase_C"/>
    <property type="match status" value="1"/>
</dbReference>
<evidence type="ECO:0000256" key="4">
    <source>
        <dbReference type="SAM" id="Phobius"/>
    </source>
</evidence>
<feature type="domain" description="Squalene cyclase C-terminal" evidence="5">
    <location>
        <begin position="413"/>
        <end position="745"/>
    </location>
</feature>
<keyword evidence="4" id="KW-0812">Transmembrane</keyword>
<evidence type="ECO:0000256" key="3">
    <source>
        <dbReference type="RuleBase" id="RU362003"/>
    </source>
</evidence>
<keyword evidence="2" id="KW-0677">Repeat</keyword>
<dbReference type="GO" id="GO:0016104">
    <property type="term" value="P:triterpenoid biosynthetic process"/>
    <property type="evidence" value="ECO:0007669"/>
    <property type="project" value="InterPro"/>
</dbReference>
<evidence type="ECO:0000313" key="7">
    <source>
        <dbReference type="EMBL" id="PUZ45337.1"/>
    </source>
</evidence>
<dbReference type="EMBL" id="CM009756">
    <property type="protein sequence ID" value="PUZ45337.1"/>
    <property type="molecule type" value="Genomic_DNA"/>
</dbReference>
<dbReference type="AlphaFoldDB" id="A0A2T7CPR4"/>
<keyword evidence="8" id="KW-1185">Reference proteome</keyword>
<feature type="transmembrane region" description="Helical" evidence="4">
    <location>
        <begin position="121"/>
        <end position="142"/>
    </location>
</feature>
<evidence type="ECO:0000259" key="6">
    <source>
        <dbReference type="Pfam" id="PF13249"/>
    </source>
</evidence>
<dbReference type="STRING" id="1504633.A0A2T7CPR4"/>
<evidence type="ECO:0000256" key="2">
    <source>
        <dbReference type="ARBA" id="ARBA00022737"/>
    </source>
</evidence>
<dbReference type="OrthoDB" id="21502at2759"/>
<dbReference type="GO" id="GO:0005811">
    <property type="term" value="C:lipid droplet"/>
    <property type="evidence" value="ECO:0007669"/>
    <property type="project" value="InterPro"/>
</dbReference>
<sequence length="773" mass="88460">MWKLKIGEGGGPWLRSASNFLGRQVWEFDPDAGTQEERTEVERMRQEFTEHRFEKRVAQDLLLRFQCAKQIHHQVDFPVIKLVNSAEVTEEILLTSLRRALAQHSTLQAHDGHWPCNYSGVMFIMPILVFALYVTGSLNVVLSKEHQREICRYIYNHQNEDGGWGMQELGQSTMFSSCLNYVTLRLLGEMCTHEALTRGSAWILSHGSAAAIPQWGKIWLSVIGLYDWNGNNSIIPELWLVPYFLPIHPGRFWSFCRLIYMPMAYLYGKKFVGPITPTILSIRNELYNIPYSEIDWNKARDTCAKEDLLYPRSLVQNAAWTCVNKILEPVLNCWPVNKLRDTALRNIMKHIHYEDESTNYLCICPVNKALNMICCWIENPNSDAFKRHLPRIYDYLWIAEDGMKSQVYDGTQTWDTAFTVKAYCSADLIHEFAPTLSKAHEFIKCLQILENQPDNENYYRHRSKGSWAHSTLDNGWSVSDATAEALQALLLLSKISPNLVGDPIKQERLYNAVDCLLSFMNKDGTFSTYECKRTTSLLEVLNPSETFLNIVVDHPSVECTSSALQTLAMFRELYPGYRDEEIGKCIKGGSKFIENKQRKDGAWFGYWGVCFTYGTLFAVKGLVAAGRTYENSSSIRKACSFLLSKQLFTGGWGETYPSSENAVYAGTGRPHAVNTAWAMLSLIFAGQVERDPEPLYRAAKELINMQLESGEFPQQEHVGSFNCSFYFNYGNYRNLFPIWALGEFRSRLLAQKNRNNGHDYLSSCSYLLQKVGN</sequence>
<dbReference type="InterPro" id="IPR008930">
    <property type="entry name" value="Terpenoid_cyclase/PrenylTrfase"/>
</dbReference>
<gene>
    <name evidence="7" type="ORF">GQ55_8G214400</name>
</gene>
<dbReference type="InterPro" id="IPR018333">
    <property type="entry name" value="Squalene_cyclase"/>
</dbReference>
<feature type="domain" description="Squalene cyclase N-terminal" evidence="6">
    <location>
        <begin position="99"/>
        <end position="374"/>
    </location>
</feature>
<dbReference type="FunFam" id="1.50.10.20:FF:000011">
    <property type="entry name" value="Terpene cyclase/mutase family member"/>
    <property type="match status" value="1"/>
</dbReference>
<dbReference type="PANTHER" id="PTHR11764">
    <property type="entry name" value="TERPENE CYCLASE/MUTASE FAMILY MEMBER"/>
    <property type="match status" value="1"/>
</dbReference>
<evidence type="ECO:0000313" key="8">
    <source>
        <dbReference type="Proteomes" id="UP000244336"/>
    </source>
</evidence>
<dbReference type="CDD" id="cd02892">
    <property type="entry name" value="SQCY_1"/>
    <property type="match status" value="1"/>
</dbReference>
<dbReference type="InterPro" id="IPR032697">
    <property type="entry name" value="SQ_cyclase_N"/>
</dbReference>
<dbReference type="NCBIfam" id="TIGR01787">
    <property type="entry name" value="squalene_cyclas"/>
    <property type="match status" value="1"/>
</dbReference>
<proteinExistence type="inferred from homology"/>
<keyword evidence="3" id="KW-0413">Isomerase</keyword>
<dbReference type="InterPro" id="IPR032696">
    <property type="entry name" value="SQ_cyclase_C"/>
</dbReference>
<name>A0A2T7CPR4_9POAL</name>
<dbReference type="GO" id="GO:0016866">
    <property type="term" value="F:intramolecular transferase activity"/>
    <property type="evidence" value="ECO:0007669"/>
    <property type="project" value="InterPro"/>
</dbReference>
<keyword evidence="4" id="KW-0472">Membrane</keyword>
<evidence type="ECO:0000259" key="5">
    <source>
        <dbReference type="Pfam" id="PF13243"/>
    </source>
</evidence>
<dbReference type="Gramene" id="PUZ45337">
    <property type="protein sequence ID" value="PUZ45337"/>
    <property type="gene ID" value="GQ55_8G214400"/>
</dbReference>